<dbReference type="Gene3D" id="1.25.10.10">
    <property type="entry name" value="Leucine-rich Repeat Variant"/>
    <property type="match status" value="1"/>
</dbReference>
<dbReference type="Pfam" id="PF25579">
    <property type="entry name" value="TPR_TRIP12_N"/>
    <property type="match status" value="1"/>
</dbReference>
<dbReference type="CDD" id="cd00078">
    <property type="entry name" value="HECTc"/>
    <property type="match status" value="1"/>
</dbReference>
<feature type="compositionally biased region" description="Basic and acidic residues" evidence="7">
    <location>
        <begin position="136"/>
        <end position="149"/>
    </location>
</feature>
<comment type="similarity">
    <text evidence="2">Belongs to the UPL family. K-HECT subfamily.</text>
</comment>
<dbReference type="GO" id="GO:0000209">
    <property type="term" value="P:protein polyubiquitination"/>
    <property type="evidence" value="ECO:0007669"/>
    <property type="project" value="TreeGrafter"/>
</dbReference>
<dbReference type="Gene3D" id="3.30.2410.10">
    <property type="entry name" value="Hect, E3 ligase catalytic domain"/>
    <property type="match status" value="1"/>
</dbReference>
<dbReference type="OrthoDB" id="423283at2759"/>
<dbReference type="InterPro" id="IPR011989">
    <property type="entry name" value="ARM-like"/>
</dbReference>
<sequence length="1562" mass="174857">MDLSLNSDSKPNDSVPMDENLPLPPSEDIDVMSEHGVHEDMEVEDHGDGAGEAMEDVGVEDDDDDGEEERSSGLASSSSDNSDSEADMSDYSYYTSEDEDERLDSHENRDELGNPSSGSGSGSGSGGADQGGESSENPREVGEASRRNGDNNQGKALNPKVFADNVVKFKGIITSLASDDLSVQLMGLTDLCDFLSFCTGESIDIISPNLLSPILVAMVKNEGSPDIMFFAIRAITYLCDALPRASPSILVRHDVVPALVARLFDIEYMDVAEQCFQALLKISRYQPKPCLEAGAIMACLTYLDFFPSSIQRVALSTAANICKKLTSDSSSQFMEAVPVFCNLLQYEDQKLVESAATCLIKIVERMSNSSEMLEELCKNGLISQVTLLLDLNSGTKLNKRIYMGLIGLLSTLASGSATAIKTLFELNISSTLKHILSNNDLSQSMPGNRRGSVVHSNQIIEVLKLLNELLPPVLSNGEGSYWIIMDQPELLRQFGTIILPVLVKVVNTSADLYVCYGCLSVVNKLFYFSRSDMLIDFLKIINISRFLTGVFARKDHHILFFALKIVDTLMKSLPDVLLDSLLKEGVCYAIDSILISEYTPQSMLPSSTLNKELAKKDVDRCLCYAYDIVGSSSSETCDCKLDKYSVLNLAKHIKGTYFPTVGLTETLQKLRKLGEQLSDMLKISISKEIGAELEEKITHILGQIMAELKGGESISTFEFIESGLVKLLLNYLTNGFYAERKADHPVLFNHLPVVLKRFEIFTRVSMFSTGQQWQDMPLAVLVQKLQGALSSTENFPVILNTVPKAKNTHATIPLGRPTRRPCFKVRFVKEEDEKNLYDYFDKEAVTVEPFSTFDAIEKFLWPLVSRSQILSGKSMEQSEDIPHPLPSDARTGEIEHQNTMEEALSESCSSCEVSARPDLTPALDSSGRAQISTTSTVSALASSTEQCMGGNIHNLIFYLNGREISRTLTLYQAILQLKVSSDHDMTVGRSFWKEVYEVSYRKAMKPNQNNQLHDSEVCCRNYPGSNILIVELPFDLENSSPTYDTLVLLKVLDLLNKSTFPLISQERNTAFNEGKSSDLDNVVVEVCRVPQTELVSNKLTEKLEKQMRDTLALATFTIPAWCDQLMSAFPFLFSFEARRKYFIMSRIQSQRRRRRRPRSANNKSNGRRSHSRKFQAHRNQILNSTSKMMERYAHRKGTLEVQFYDEVGTGLGPTMEFYTLVSHEFQKLGMHMWREDHSVPTSGNDAQTENSRLLIAHSGLFPRPWSSNLNTTSELLFCEVIKRFVLLGKVVAKALQDGRVLDLPLSKAFFKLILDQELSIYDIPLIDPGLGRSLLEFQALSDRRKFLKLDDTRFRNTRIEDLYLDFTLPGYPDYRLSSDIEHNMVNMLNLGEYVSLTVDATVNTGVLRQIEAFKSGFNQVFPIKGLQIFNEEELEHLLCGERDAWTSKELLDHINFDHGYKASSLEIVNFLEIIQEFDCVQQRAFVQFVTGAPRLPPGGLEALNPKLTIVRKHCSSKCVDGDLPSVMTCANYLKLPPYSNKEVMRDRLIYAIMEGQGSFHLS</sequence>
<dbReference type="GO" id="GO:0043161">
    <property type="term" value="P:proteasome-mediated ubiquitin-dependent protein catabolic process"/>
    <property type="evidence" value="ECO:0007669"/>
    <property type="project" value="TreeGrafter"/>
</dbReference>
<dbReference type="InterPro" id="IPR000569">
    <property type="entry name" value="HECT_dom"/>
</dbReference>
<evidence type="ECO:0000313" key="9">
    <source>
        <dbReference type="EMBL" id="KAF6150541.1"/>
    </source>
</evidence>
<protein>
    <recommendedName>
        <fullName evidence="3">HECT-type E3 ubiquitin transferase</fullName>
        <ecNumber evidence="3">2.3.2.26</ecNumber>
    </recommendedName>
</protein>
<feature type="region of interest" description="Disordered" evidence="7">
    <location>
        <begin position="1"/>
        <end position="157"/>
    </location>
</feature>
<comment type="caution">
    <text evidence="9">The sequence shown here is derived from an EMBL/GenBank/DDBJ whole genome shotgun (WGS) entry which is preliminary data.</text>
</comment>
<feature type="active site" description="Glycyl thioester intermediate" evidence="6">
    <location>
        <position position="1529"/>
    </location>
</feature>
<organism evidence="9 10">
    <name type="scientific">Kingdonia uniflora</name>
    <dbReference type="NCBI Taxonomy" id="39325"/>
    <lineage>
        <taxon>Eukaryota</taxon>
        <taxon>Viridiplantae</taxon>
        <taxon>Streptophyta</taxon>
        <taxon>Embryophyta</taxon>
        <taxon>Tracheophyta</taxon>
        <taxon>Spermatophyta</taxon>
        <taxon>Magnoliopsida</taxon>
        <taxon>Ranunculales</taxon>
        <taxon>Circaeasteraceae</taxon>
        <taxon>Kingdonia</taxon>
    </lineage>
</organism>
<dbReference type="EMBL" id="JACGCM010001734">
    <property type="protein sequence ID" value="KAF6150541.1"/>
    <property type="molecule type" value="Genomic_DNA"/>
</dbReference>
<feature type="compositionally biased region" description="Basic residues" evidence="7">
    <location>
        <begin position="1165"/>
        <end position="1176"/>
    </location>
</feature>
<dbReference type="PROSITE" id="PS50237">
    <property type="entry name" value="HECT"/>
    <property type="match status" value="1"/>
</dbReference>
<feature type="compositionally biased region" description="Basic residues" evidence="7">
    <location>
        <begin position="1149"/>
        <end position="1158"/>
    </location>
</feature>
<gene>
    <name evidence="9" type="ORF">GIB67_030342</name>
</gene>
<evidence type="ECO:0000256" key="2">
    <source>
        <dbReference type="ARBA" id="ARBA00006331"/>
    </source>
</evidence>
<feature type="region of interest" description="Disordered" evidence="7">
    <location>
        <begin position="1148"/>
        <end position="1180"/>
    </location>
</feature>
<feature type="compositionally biased region" description="Gly residues" evidence="7">
    <location>
        <begin position="119"/>
        <end position="130"/>
    </location>
</feature>
<name>A0A7J7M6L9_9MAGN</name>
<dbReference type="InterPro" id="IPR035983">
    <property type="entry name" value="Hect_E3_ubiquitin_ligase"/>
</dbReference>
<dbReference type="SMART" id="SM00119">
    <property type="entry name" value="HECTc"/>
    <property type="match status" value="1"/>
</dbReference>
<keyword evidence="4" id="KW-0808">Transferase</keyword>
<dbReference type="SUPFAM" id="SSF48371">
    <property type="entry name" value="ARM repeat"/>
    <property type="match status" value="1"/>
</dbReference>
<evidence type="ECO:0000256" key="7">
    <source>
        <dbReference type="SAM" id="MobiDB-lite"/>
    </source>
</evidence>
<dbReference type="Proteomes" id="UP000541444">
    <property type="component" value="Unassembled WGS sequence"/>
</dbReference>
<dbReference type="EC" id="2.3.2.26" evidence="3"/>
<evidence type="ECO:0000256" key="3">
    <source>
        <dbReference type="ARBA" id="ARBA00012485"/>
    </source>
</evidence>
<evidence type="ECO:0000256" key="6">
    <source>
        <dbReference type="PROSITE-ProRule" id="PRU00104"/>
    </source>
</evidence>
<evidence type="ECO:0000313" key="10">
    <source>
        <dbReference type="Proteomes" id="UP000541444"/>
    </source>
</evidence>
<feature type="compositionally biased region" description="Basic and acidic residues" evidence="7">
    <location>
        <begin position="32"/>
        <end position="49"/>
    </location>
</feature>
<keyword evidence="10" id="KW-1185">Reference proteome</keyword>
<dbReference type="GO" id="GO:0061630">
    <property type="term" value="F:ubiquitin protein ligase activity"/>
    <property type="evidence" value="ECO:0007669"/>
    <property type="project" value="UniProtKB-EC"/>
</dbReference>
<dbReference type="PANTHER" id="PTHR45670:SF10">
    <property type="entry name" value="E3 UBIQUITIN-PROTEIN LIGASE UPL4"/>
    <property type="match status" value="1"/>
</dbReference>
<dbReference type="InterPro" id="IPR016024">
    <property type="entry name" value="ARM-type_fold"/>
</dbReference>
<dbReference type="Gene3D" id="3.90.1750.10">
    <property type="entry name" value="Hect, E3 ligase catalytic domains"/>
    <property type="match status" value="1"/>
</dbReference>
<dbReference type="SUPFAM" id="SSF56204">
    <property type="entry name" value="Hect, E3 ligase catalytic domain"/>
    <property type="match status" value="1"/>
</dbReference>
<feature type="compositionally biased region" description="Acidic residues" evidence="7">
    <location>
        <begin position="53"/>
        <end position="68"/>
    </location>
</feature>
<dbReference type="InterPro" id="IPR045322">
    <property type="entry name" value="HECTD1/TRIP12-like"/>
</dbReference>
<feature type="compositionally biased region" description="Basic and acidic residues" evidence="7">
    <location>
        <begin position="103"/>
        <end position="112"/>
    </location>
</feature>
<dbReference type="Pfam" id="PF00632">
    <property type="entry name" value="HECT"/>
    <property type="match status" value="1"/>
</dbReference>
<reference evidence="9 10" key="1">
    <citation type="journal article" date="2020" name="IScience">
        <title>Genome Sequencing of the Endangered Kingdonia uniflora (Circaeasteraceae, Ranunculales) Reveals Potential Mechanisms of Evolutionary Specialization.</title>
        <authorList>
            <person name="Sun Y."/>
            <person name="Deng T."/>
            <person name="Zhang A."/>
            <person name="Moore M.J."/>
            <person name="Landis J.B."/>
            <person name="Lin N."/>
            <person name="Zhang H."/>
            <person name="Zhang X."/>
            <person name="Huang J."/>
            <person name="Zhang X."/>
            <person name="Sun H."/>
            <person name="Wang H."/>
        </authorList>
    </citation>
    <scope>NUCLEOTIDE SEQUENCE [LARGE SCALE GENOMIC DNA]</scope>
    <source>
        <strain evidence="9">TB1705</strain>
        <tissue evidence="9">Leaf</tissue>
    </source>
</reference>
<evidence type="ECO:0000259" key="8">
    <source>
        <dbReference type="PROSITE" id="PS50237"/>
    </source>
</evidence>
<feature type="domain" description="HECT" evidence="8">
    <location>
        <begin position="1195"/>
        <end position="1562"/>
    </location>
</feature>
<accession>A0A7J7M6L9</accession>
<proteinExistence type="inferred from homology"/>
<comment type="catalytic activity">
    <reaction evidence="1">
        <text>S-ubiquitinyl-[E2 ubiquitin-conjugating enzyme]-L-cysteine + [acceptor protein]-L-lysine = [E2 ubiquitin-conjugating enzyme]-L-cysteine + N(6)-ubiquitinyl-[acceptor protein]-L-lysine.</text>
        <dbReference type="EC" id="2.3.2.26"/>
    </reaction>
</comment>
<feature type="compositionally biased region" description="Low complexity" evidence="7">
    <location>
        <begin position="72"/>
        <end position="81"/>
    </location>
</feature>
<dbReference type="PANTHER" id="PTHR45670">
    <property type="entry name" value="E3 UBIQUITIN-PROTEIN LIGASE TRIP12"/>
    <property type="match status" value="1"/>
</dbReference>
<evidence type="ECO:0000256" key="5">
    <source>
        <dbReference type="ARBA" id="ARBA00022786"/>
    </source>
</evidence>
<dbReference type="InterPro" id="IPR057948">
    <property type="entry name" value="TPR_TRIP12_N"/>
</dbReference>
<keyword evidence="5 6" id="KW-0833">Ubl conjugation pathway</keyword>
<evidence type="ECO:0000256" key="4">
    <source>
        <dbReference type="ARBA" id="ARBA00022679"/>
    </source>
</evidence>
<evidence type="ECO:0000256" key="1">
    <source>
        <dbReference type="ARBA" id="ARBA00000885"/>
    </source>
</evidence>